<proteinExistence type="predicted"/>
<organism evidence="1 2">
    <name type="scientific">Xenoophorus captivus</name>
    <dbReference type="NCBI Taxonomy" id="1517983"/>
    <lineage>
        <taxon>Eukaryota</taxon>
        <taxon>Metazoa</taxon>
        <taxon>Chordata</taxon>
        <taxon>Craniata</taxon>
        <taxon>Vertebrata</taxon>
        <taxon>Euteleostomi</taxon>
        <taxon>Actinopterygii</taxon>
        <taxon>Neopterygii</taxon>
        <taxon>Teleostei</taxon>
        <taxon>Neoteleostei</taxon>
        <taxon>Acanthomorphata</taxon>
        <taxon>Ovalentaria</taxon>
        <taxon>Atherinomorphae</taxon>
        <taxon>Cyprinodontiformes</taxon>
        <taxon>Goodeidae</taxon>
        <taxon>Xenoophorus</taxon>
    </lineage>
</organism>
<dbReference type="EMBL" id="JAHRIN010022484">
    <property type="protein sequence ID" value="MEQ2199086.1"/>
    <property type="molecule type" value="Genomic_DNA"/>
</dbReference>
<evidence type="ECO:0000313" key="1">
    <source>
        <dbReference type="EMBL" id="MEQ2199086.1"/>
    </source>
</evidence>
<protein>
    <submittedName>
        <fullName evidence="1">Uncharacterized protein</fullName>
    </submittedName>
</protein>
<evidence type="ECO:0000313" key="2">
    <source>
        <dbReference type="Proteomes" id="UP001434883"/>
    </source>
</evidence>
<comment type="caution">
    <text evidence="1">The sequence shown here is derived from an EMBL/GenBank/DDBJ whole genome shotgun (WGS) entry which is preliminary data.</text>
</comment>
<reference evidence="1 2" key="1">
    <citation type="submission" date="2021-06" db="EMBL/GenBank/DDBJ databases">
        <authorList>
            <person name="Palmer J.M."/>
        </authorList>
    </citation>
    <scope>NUCLEOTIDE SEQUENCE [LARGE SCALE GENOMIC DNA]</scope>
    <source>
        <strain evidence="1 2">XC_2019</strain>
        <tissue evidence="1">Muscle</tissue>
    </source>
</reference>
<dbReference type="Proteomes" id="UP001434883">
    <property type="component" value="Unassembled WGS sequence"/>
</dbReference>
<keyword evidence="2" id="KW-1185">Reference proteome</keyword>
<name>A0ABV0QUI6_9TELE</name>
<accession>A0ABV0QUI6</accession>
<feature type="non-terminal residue" evidence="1">
    <location>
        <position position="57"/>
    </location>
</feature>
<sequence>MASALVVVPLGRLHMRGIQRWVASHQRLNPHLRQRVRVTIACTRALRPWRDADMLTE</sequence>
<gene>
    <name evidence="1" type="ORF">XENOCAPTIV_024368</name>
</gene>